<dbReference type="Gene3D" id="3.40.50.300">
    <property type="entry name" value="P-loop containing nucleotide triphosphate hydrolases"/>
    <property type="match status" value="1"/>
</dbReference>
<comment type="function">
    <text evidence="6">GTPase that associates with the 50S ribosomal subunit and may have a role during protein synthesis or ribosome biogenesis.</text>
</comment>
<evidence type="ECO:0000256" key="5">
    <source>
        <dbReference type="ARBA" id="ARBA00023134"/>
    </source>
</evidence>
<dbReference type="GO" id="GO:0043022">
    <property type="term" value="F:ribosome binding"/>
    <property type="evidence" value="ECO:0007669"/>
    <property type="project" value="TreeGrafter"/>
</dbReference>
<comment type="similarity">
    <text evidence="6">Belongs to the TRAFAC class OBG-HflX-like GTPase superfamily. HflX GTPase family.</text>
</comment>
<dbReference type="EMBL" id="SJPV01000006">
    <property type="protein sequence ID" value="TWU35968.1"/>
    <property type="molecule type" value="Genomic_DNA"/>
</dbReference>
<name>A0A5C6DH46_9BACT</name>
<dbReference type="GO" id="GO:0003924">
    <property type="term" value="F:GTPase activity"/>
    <property type="evidence" value="ECO:0007669"/>
    <property type="project" value="UniProtKB-UniRule"/>
</dbReference>
<feature type="compositionally biased region" description="Polar residues" evidence="7">
    <location>
        <begin position="490"/>
        <end position="500"/>
    </location>
</feature>
<dbReference type="InterPro" id="IPR027417">
    <property type="entry name" value="P-loop_NTPase"/>
</dbReference>
<evidence type="ECO:0000256" key="3">
    <source>
        <dbReference type="ARBA" id="ARBA00022741"/>
    </source>
</evidence>
<dbReference type="GO" id="GO:0046872">
    <property type="term" value="F:metal ion binding"/>
    <property type="evidence" value="ECO:0007669"/>
    <property type="project" value="UniProtKB-KW"/>
</dbReference>
<dbReference type="InterPro" id="IPR025121">
    <property type="entry name" value="GTPase_HflX_N"/>
</dbReference>
<dbReference type="NCBIfam" id="TIGR03156">
    <property type="entry name" value="GTP_HflX"/>
    <property type="match status" value="1"/>
</dbReference>
<dbReference type="FunFam" id="3.40.50.11060:FF:000001">
    <property type="entry name" value="GTPase HflX"/>
    <property type="match status" value="1"/>
</dbReference>
<keyword evidence="3 6" id="KW-0547">Nucleotide-binding</keyword>
<dbReference type="Proteomes" id="UP000319143">
    <property type="component" value="Unassembled WGS sequence"/>
</dbReference>
<dbReference type="AlphaFoldDB" id="A0A5C6DH46"/>
<dbReference type="InterPro" id="IPR032305">
    <property type="entry name" value="GTP-bd_M"/>
</dbReference>
<dbReference type="InterPro" id="IPR006073">
    <property type="entry name" value="GTP-bd"/>
</dbReference>
<dbReference type="InterPro" id="IPR042108">
    <property type="entry name" value="GTPase_HflX_N_sf"/>
</dbReference>
<protein>
    <recommendedName>
        <fullName evidence="6">GTPase HflX</fullName>
    </recommendedName>
    <alternativeName>
        <fullName evidence="6">GTP-binding protein HflX</fullName>
    </alternativeName>
</protein>
<evidence type="ECO:0000256" key="2">
    <source>
        <dbReference type="ARBA" id="ARBA00022723"/>
    </source>
</evidence>
<sequence>MPRGEPFAWQTCRLSSVWETSHGGRAALRFWSRTTIISLTPLSLSDSETPHKIVREQNKLRGDSPERSILARLIMPDQTVEADPLEELHGLAITAGTQVVDELVQRRSTPESSTFFGKGKVEELRLMVERHDADVVIFDNDLSPAQVRNLEKATGVKVLVRTELILDIFAAGARTHESRLAIELAQLEYSLPRLKRMWTHLSRQAMGVGMRGPGEKQLEVDRRLAQKRIFDLKQELGKVERRREQQVAARNEAPTVSIVGYTNAGKSTLMNALTEANVLAKDKLFATLDTRTRRWQLPGWGVVLLSDTVGFIRDLPHSLVASFKSTLEETRQADLLLHVADASSPTVFEQISAVYSVLKELEIEEKNTLLVLNKIDAIQNPAVLNRVLDRYPNAIPVSAMSKKGIGLLEEAVGEALGREFYDIEVDVHPGDGKLLAYLSAKGEVLSREYGEEKVTVHLRIPAGAMGVVRRGAVEIRPAPGSHHACDELSLETSSVSGTAQ</sequence>
<dbReference type="PRINTS" id="PR00326">
    <property type="entry name" value="GTP1OBG"/>
</dbReference>
<dbReference type="InterPro" id="IPR030394">
    <property type="entry name" value="G_HFLX_dom"/>
</dbReference>
<dbReference type="PANTHER" id="PTHR10229">
    <property type="entry name" value="GTP-BINDING PROTEIN HFLX"/>
    <property type="match status" value="1"/>
</dbReference>
<comment type="subcellular location">
    <subcellularLocation>
        <location evidence="6">Cytoplasm</location>
    </subcellularLocation>
    <text evidence="6">May associate with membranes.</text>
</comment>
<keyword evidence="5 6" id="KW-0342">GTP-binding</keyword>
<proteinExistence type="inferred from homology"/>
<comment type="caution">
    <text evidence="9">The sequence shown here is derived from an EMBL/GenBank/DDBJ whole genome shotgun (WGS) entry which is preliminary data.</text>
</comment>
<evidence type="ECO:0000256" key="7">
    <source>
        <dbReference type="SAM" id="MobiDB-lite"/>
    </source>
</evidence>
<dbReference type="Pfam" id="PF16360">
    <property type="entry name" value="GTP-bdg_M"/>
    <property type="match status" value="1"/>
</dbReference>
<dbReference type="PROSITE" id="PS51705">
    <property type="entry name" value="G_HFLX"/>
    <property type="match status" value="1"/>
</dbReference>
<dbReference type="SUPFAM" id="SSF52540">
    <property type="entry name" value="P-loop containing nucleoside triphosphate hydrolases"/>
    <property type="match status" value="1"/>
</dbReference>
<dbReference type="PANTHER" id="PTHR10229:SF0">
    <property type="entry name" value="GTP-BINDING PROTEIN 6-RELATED"/>
    <property type="match status" value="1"/>
</dbReference>
<keyword evidence="1 6" id="KW-0963">Cytoplasm</keyword>
<accession>A0A5C6DH46</accession>
<feature type="domain" description="Hflx-type G" evidence="8">
    <location>
        <begin position="254"/>
        <end position="420"/>
    </location>
</feature>
<gene>
    <name evidence="6 9" type="primary">hflX</name>
    <name evidence="9" type="ORF">Poly41_37200</name>
</gene>
<organism evidence="9 10">
    <name type="scientific">Novipirellula artificiosorum</name>
    <dbReference type="NCBI Taxonomy" id="2528016"/>
    <lineage>
        <taxon>Bacteria</taxon>
        <taxon>Pseudomonadati</taxon>
        <taxon>Planctomycetota</taxon>
        <taxon>Planctomycetia</taxon>
        <taxon>Pirellulales</taxon>
        <taxon>Pirellulaceae</taxon>
        <taxon>Novipirellula</taxon>
    </lineage>
</organism>
<evidence type="ECO:0000256" key="4">
    <source>
        <dbReference type="ARBA" id="ARBA00022842"/>
    </source>
</evidence>
<dbReference type="Pfam" id="PF13167">
    <property type="entry name" value="GTP-bdg_N"/>
    <property type="match status" value="1"/>
</dbReference>
<dbReference type="CDD" id="cd01878">
    <property type="entry name" value="HflX"/>
    <property type="match status" value="1"/>
</dbReference>
<dbReference type="Gene3D" id="6.10.250.2860">
    <property type="match status" value="1"/>
</dbReference>
<evidence type="ECO:0000256" key="6">
    <source>
        <dbReference type="HAMAP-Rule" id="MF_00900"/>
    </source>
</evidence>
<keyword evidence="4" id="KW-0460">Magnesium</keyword>
<feature type="region of interest" description="Disordered" evidence="7">
    <location>
        <begin position="479"/>
        <end position="500"/>
    </location>
</feature>
<evidence type="ECO:0000313" key="10">
    <source>
        <dbReference type="Proteomes" id="UP000319143"/>
    </source>
</evidence>
<evidence type="ECO:0000256" key="1">
    <source>
        <dbReference type="ARBA" id="ARBA00022490"/>
    </source>
</evidence>
<evidence type="ECO:0000259" key="8">
    <source>
        <dbReference type="PROSITE" id="PS51705"/>
    </source>
</evidence>
<dbReference type="HAMAP" id="MF_00900">
    <property type="entry name" value="GTPase_HflX"/>
    <property type="match status" value="1"/>
</dbReference>
<dbReference type="Gene3D" id="3.40.50.11060">
    <property type="entry name" value="GTPase HflX, N-terminal domain"/>
    <property type="match status" value="1"/>
</dbReference>
<keyword evidence="2" id="KW-0479">Metal-binding</keyword>
<dbReference type="InterPro" id="IPR016496">
    <property type="entry name" value="GTPase_HflX"/>
</dbReference>
<reference evidence="9 10" key="1">
    <citation type="submission" date="2019-02" db="EMBL/GenBank/DDBJ databases">
        <title>Deep-cultivation of Planctomycetes and their phenomic and genomic characterization uncovers novel biology.</title>
        <authorList>
            <person name="Wiegand S."/>
            <person name="Jogler M."/>
            <person name="Boedeker C."/>
            <person name="Pinto D."/>
            <person name="Vollmers J."/>
            <person name="Rivas-Marin E."/>
            <person name="Kohn T."/>
            <person name="Peeters S.H."/>
            <person name="Heuer A."/>
            <person name="Rast P."/>
            <person name="Oberbeckmann S."/>
            <person name="Bunk B."/>
            <person name="Jeske O."/>
            <person name="Meyerdierks A."/>
            <person name="Storesund J.E."/>
            <person name="Kallscheuer N."/>
            <person name="Luecker S."/>
            <person name="Lage O.M."/>
            <person name="Pohl T."/>
            <person name="Merkel B.J."/>
            <person name="Hornburger P."/>
            <person name="Mueller R.-W."/>
            <person name="Bruemmer F."/>
            <person name="Labrenz M."/>
            <person name="Spormann A.M."/>
            <person name="Op Den Camp H."/>
            <person name="Overmann J."/>
            <person name="Amann R."/>
            <person name="Jetten M.S.M."/>
            <person name="Mascher T."/>
            <person name="Medema M.H."/>
            <person name="Devos D.P."/>
            <person name="Kaster A.-K."/>
            <person name="Ovreas L."/>
            <person name="Rohde M."/>
            <person name="Galperin M.Y."/>
            <person name="Jogler C."/>
        </authorList>
    </citation>
    <scope>NUCLEOTIDE SEQUENCE [LARGE SCALE GENOMIC DNA]</scope>
    <source>
        <strain evidence="9 10">Poly41</strain>
    </source>
</reference>
<dbReference type="Pfam" id="PF01926">
    <property type="entry name" value="MMR_HSR1"/>
    <property type="match status" value="1"/>
</dbReference>
<keyword evidence="10" id="KW-1185">Reference proteome</keyword>
<evidence type="ECO:0000313" key="9">
    <source>
        <dbReference type="EMBL" id="TWU35968.1"/>
    </source>
</evidence>
<dbReference type="GO" id="GO:0005737">
    <property type="term" value="C:cytoplasm"/>
    <property type="evidence" value="ECO:0007669"/>
    <property type="project" value="UniProtKB-SubCell"/>
</dbReference>
<comment type="subunit">
    <text evidence="6">Monomer. Associates with the 50S ribosomal subunit.</text>
</comment>
<dbReference type="GO" id="GO:0005525">
    <property type="term" value="F:GTP binding"/>
    <property type="evidence" value="ECO:0007669"/>
    <property type="project" value="UniProtKB-UniRule"/>
</dbReference>